<reference evidence="1 2" key="1">
    <citation type="submission" date="2019-06" db="EMBL/GenBank/DDBJ databases">
        <title>A chromosomal-level reference genome of Carpinus fangiana (Coryloideae, Betulaceae).</title>
        <authorList>
            <person name="Yang X."/>
            <person name="Wang Z."/>
            <person name="Zhang L."/>
            <person name="Hao G."/>
            <person name="Liu J."/>
            <person name="Yang Y."/>
        </authorList>
    </citation>
    <scope>NUCLEOTIDE SEQUENCE [LARGE SCALE GENOMIC DNA]</scope>
    <source>
        <strain evidence="1">Cfa_2016G</strain>
        <tissue evidence="1">Leaf</tissue>
    </source>
</reference>
<comment type="caution">
    <text evidence="1">The sequence shown here is derived from an EMBL/GenBank/DDBJ whole genome shotgun (WGS) entry which is preliminary data.</text>
</comment>
<accession>A0A5N6KWK6</accession>
<gene>
    <name evidence="1" type="ORF">FH972_023917</name>
</gene>
<protein>
    <submittedName>
        <fullName evidence="1">Uncharacterized protein</fullName>
    </submittedName>
</protein>
<keyword evidence="2" id="KW-1185">Reference proteome</keyword>
<evidence type="ECO:0000313" key="1">
    <source>
        <dbReference type="EMBL" id="KAB8356333.1"/>
    </source>
</evidence>
<dbReference type="Proteomes" id="UP000327013">
    <property type="component" value="Unassembled WGS sequence"/>
</dbReference>
<organism evidence="1 2">
    <name type="scientific">Carpinus fangiana</name>
    <dbReference type="NCBI Taxonomy" id="176857"/>
    <lineage>
        <taxon>Eukaryota</taxon>
        <taxon>Viridiplantae</taxon>
        <taxon>Streptophyta</taxon>
        <taxon>Embryophyta</taxon>
        <taxon>Tracheophyta</taxon>
        <taxon>Spermatophyta</taxon>
        <taxon>Magnoliopsida</taxon>
        <taxon>eudicotyledons</taxon>
        <taxon>Gunneridae</taxon>
        <taxon>Pentapetalae</taxon>
        <taxon>rosids</taxon>
        <taxon>fabids</taxon>
        <taxon>Fagales</taxon>
        <taxon>Betulaceae</taxon>
        <taxon>Carpinus</taxon>
    </lineage>
</organism>
<dbReference type="EMBL" id="VIBQ01000016">
    <property type="protein sequence ID" value="KAB8356333.1"/>
    <property type="molecule type" value="Genomic_DNA"/>
</dbReference>
<sequence>MRVPVSCEQGWGGNVIFSEFQDKCTLERKKVKVEEMRHGNLYLGAGPQEAAYEAMRLGQHVYTSRQPGLFQEVPFLYMLRQDIEAFYIAEKSQMAIQKMLKVIPLKHSKPS</sequence>
<proteinExistence type="predicted"/>
<dbReference type="AlphaFoldDB" id="A0A5N6KWK6"/>
<evidence type="ECO:0000313" key="2">
    <source>
        <dbReference type="Proteomes" id="UP000327013"/>
    </source>
</evidence>
<name>A0A5N6KWK6_9ROSI</name>